<evidence type="ECO:0000256" key="1">
    <source>
        <dbReference type="SAM" id="Phobius"/>
    </source>
</evidence>
<proteinExistence type="predicted"/>
<evidence type="ECO:0000313" key="3">
    <source>
        <dbReference type="Proteomes" id="UP000254771"/>
    </source>
</evidence>
<feature type="transmembrane region" description="Helical" evidence="1">
    <location>
        <begin position="63"/>
        <end position="84"/>
    </location>
</feature>
<keyword evidence="3" id="KW-1185">Reference proteome</keyword>
<sequence length="168" mass="19165">MLRRIYLLFPQRHHVEQALPDLQRLGVDRCHMHTVAREGIDIFGLPEASVRQRTDFGARLERALWNLNLLTFFLALILLVGSLFAGLLGWALLDGLVMTATYLAGSYFVRHVPHAHMDECRSALKHGEILLMVDVPRWRVTDIGREIRRLHPEAEIGAVGWTVEALQI</sequence>
<dbReference type="Proteomes" id="UP000254771">
    <property type="component" value="Unassembled WGS sequence"/>
</dbReference>
<reference evidence="2 3" key="1">
    <citation type="journal article" date="2018" name="ISME J.">
        <title>Endosymbiont genomes yield clues of tubeworm success.</title>
        <authorList>
            <person name="Li Y."/>
            <person name="Liles M.R."/>
            <person name="Halanych K.M."/>
        </authorList>
    </citation>
    <scope>NUCLEOTIDE SEQUENCE [LARGE SCALE GENOMIC DNA]</scope>
    <source>
        <strain evidence="2">A1462</strain>
    </source>
</reference>
<accession>A0A370DNW5</accession>
<gene>
    <name evidence="2" type="ORF">DIZ78_06820</name>
</gene>
<dbReference type="AlphaFoldDB" id="A0A370DNW5"/>
<organism evidence="2 3">
    <name type="scientific">endosymbiont of Escarpia spicata</name>
    <dbReference type="NCBI Taxonomy" id="2200908"/>
    <lineage>
        <taxon>Bacteria</taxon>
        <taxon>Pseudomonadati</taxon>
        <taxon>Pseudomonadota</taxon>
        <taxon>Gammaproteobacteria</taxon>
        <taxon>sulfur-oxidizing symbionts</taxon>
    </lineage>
</organism>
<keyword evidence="1" id="KW-0472">Membrane</keyword>
<protein>
    <submittedName>
        <fullName evidence="2">Uncharacterized protein</fullName>
    </submittedName>
</protein>
<keyword evidence="1" id="KW-0812">Transmembrane</keyword>
<dbReference type="EMBL" id="QFXE01000008">
    <property type="protein sequence ID" value="RDH86614.1"/>
    <property type="molecule type" value="Genomic_DNA"/>
</dbReference>
<comment type="caution">
    <text evidence="2">The sequence shown here is derived from an EMBL/GenBank/DDBJ whole genome shotgun (WGS) entry which is preliminary data.</text>
</comment>
<evidence type="ECO:0000313" key="2">
    <source>
        <dbReference type="EMBL" id="RDH86614.1"/>
    </source>
</evidence>
<name>A0A370DNW5_9GAMM</name>
<keyword evidence="1" id="KW-1133">Transmembrane helix</keyword>
<feature type="transmembrane region" description="Helical" evidence="1">
    <location>
        <begin position="90"/>
        <end position="109"/>
    </location>
</feature>